<sequence length="71" mass="8473">MNEFVEYYDENSLRIAREKRITIEGGYPKITELDFLYHPEKVLKVFACMYICHHKEYLDITSPGEKENDPT</sequence>
<organism evidence="1 2">
    <name type="scientific">Natranaerovirga hydrolytica</name>
    <dbReference type="NCBI Taxonomy" id="680378"/>
    <lineage>
        <taxon>Bacteria</taxon>
        <taxon>Bacillati</taxon>
        <taxon>Bacillota</taxon>
        <taxon>Clostridia</taxon>
        <taxon>Lachnospirales</taxon>
        <taxon>Natranaerovirgaceae</taxon>
        <taxon>Natranaerovirga</taxon>
    </lineage>
</organism>
<gene>
    <name evidence="1" type="ORF">EDC19_1690</name>
</gene>
<comment type="caution">
    <text evidence="1">The sequence shown here is derived from an EMBL/GenBank/DDBJ whole genome shotgun (WGS) entry which is preliminary data.</text>
</comment>
<dbReference type="RefSeq" id="WP_132282415.1">
    <property type="nucleotide sequence ID" value="NZ_SMGQ01000013.1"/>
</dbReference>
<reference evidence="1 2" key="1">
    <citation type="submission" date="2019-03" db="EMBL/GenBank/DDBJ databases">
        <title>Genomic Encyclopedia of Type Strains, Phase IV (KMG-IV): sequencing the most valuable type-strain genomes for metagenomic binning, comparative biology and taxonomic classification.</title>
        <authorList>
            <person name="Goeker M."/>
        </authorList>
    </citation>
    <scope>NUCLEOTIDE SEQUENCE [LARGE SCALE GENOMIC DNA]</scope>
    <source>
        <strain evidence="1 2">DSM 24176</strain>
    </source>
</reference>
<proteinExistence type="predicted"/>
<dbReference type="Proteomes" id="UP000294545">
    <property type="component" value="Unassembled WGS sequence"/>
</dbReference>
<dbReference type="AlphaFoldDB" id="A0A4R1MIQ6"/>
<evidence type="ECO:0000313" key="2">
    <source>
        <dbReference type="Proteomes" id="UP000294545"/>
    </source>
</evidence>
<evidence type="ECO:0000313" key="1">
    <source>
        <dbReference type="EMBL" id="TCK92546.1"/>
    </source>
</evidence>
<dbReference type="EMBL" id="SMGQ01000013">
    <property type="protein sequence ID" value="TCK92546.1"/>
    <property type="molecule type" value="Genomic_DNA"/>
</dbReference>
<protein>
    <submittedName>
        <fullName evidence="1">Uncharacterized protein</fullName>
    </submittedName>
</protein>
<name>A0A4R1MIQ6_9FIRM</name>
<keyword evidence="2" id="KW-1185">Reference proteome</keyword>
<accession>A0A4R1MIQ6</accession>